<evidence type="ECO:0000313" key="10">
    <source>
        <dbReference type="Proteomes" id="UP000683360"/>
    </source>
</evidence>
<keyword evidence="8" id="KW-0472">Membrane</keyword>
<feature type="compositionally biased region" description="Basic and acidic residues" evidence="7">
    <location>
        <begin position="197"/>
        <end position="207"/>
    </location>
</feature>
<dbReference type="Gene3D" id="1.20.1070.10">
    <property type="entry name" value="Rhodopsin 7-helix transmembrane proteins"/>
    <property type="match status" value="1"/>
</dbReference>
<dbReference type="EMBL" id="CAJPWZ010002204">
    <property type="protein sequence ID" value="CAG2233298.1"/>
    <property type="molecule type" value="Genomic_DNA"/>
</dbReference>
<dbReference type="Proteomes" id="UP000683360">
    <property type="component" value="Unassembled WGS sequence"/>
</dbReference>
<keyword evidence="4" id="KW-0675">Receptor</keyword>
<dbReference type="PANTHER" id="PTHR24246">
    <property type="entry name" value="OLFACTORY RECEPTOR AND ADENOSINE RECEPTOR"/>
    <property type="match status" value="1"/>
</dbReference>
<keyword evidence="6" id="KW-0807">Transducer</keyword>
<evidence type="ECO:0000256" key="5">
    <source>
        <dbReference type="ARBA" id="ARBA00023180"/>
    </source>
</evidence>
<dbReference type="SUPFAM" id="SSF81321">
    <property type="entry name" value="Family A G protein-coupled receptor-like"/>
    <property type="match status" value="1"/>
</dbReference>
<evidence type="ECO:0000313" key="9">
    <source>
        <dbReference type="EMBL" id="CAG2233298.1"/>
    </source>
</evidence>
<comment type="caution">
    <text evidence="9">The sequence shown here is derived from an EMBL/GenBank/DDBJ whole genome shotgun (WGS) entry which is preliminary data.</text>
</comment>
<feature type="transmembrane region" description="Helical" evidence="8">
    <location>
        <begin position="401"/>
        <end position="422"/>
    </location>
</feature>
<reference evidence="9" key="1">
    <citation type="submission" date="2021-03" db="EMBL/GenBank/DDBJ databases">
        <authorList>
            <person name="Bekaert M."/>
        </authorList>
    </citation>
    <scope>NUCLEOTIDE SEQUENCE</scope>
</reference>
<keyword evidence="8" id="KW-0812">Transmembrane</keyword>
<dbReference type="GO" id="GO:0005886">
    <property type="term" value="C:plasma membrane"/>
    <property type="evidence" value="ECO:0007669"/>
    <property type="project" value="UniProtKB-SubCell"/>
</dbReference>
<feature type="region of interest" description="Disordered" evidence="7">
    <location>
        <begin position="194"/>
        <end position="216"/>
    </location>
</feature>
<keyword evidence="5" id="KW-0325">Glycoprotein</keyword>
<keyword evidence="3" id="KW-0297">G-protein coupled receptor</keyword>
<gene>
    <name evidence="9" type="ORF">MEDL_45972</name>
</gene>
<evidence type="ECO:0000256" key="4">
    <source>
        <dbReference type="ARBA" id="ARBA00023170"/>
    </source>
</evidence>
<feature type="transmembrane region" description="Helical" evidence="8">
    <location>
        <begin position="35"/>
        <end position="53"/>
    </location>
</feature>
<evidence type="ECO:0000256" key="7">
    <source>
        <dbReference type="SAM" id="MobiDB-lite"/>
    </source>
</evidence>
<keyword evidence="10" id="KW-1185">Reference proteome</keyword>
<accession>A0A8S3TII0</accession>
<name>A0A8S3TII0_MYTED</name>
<protein>
    <submittedName>
        <fullName evidence="9">ADORA2A</fullName>
    </submittedName>
</protein>
<feature type="transmembrane region" description="Helical" evidence="8">
    <location>
        <begin position="365"/>
        <end position="389"/>
    </location>
</feature>
<evidence type="ECO:0000256" key="2">
    <source>
        <dbReference type="ARBA" id="ARBA00022475"/>
    </source>
</evidence>
<feature type="transmembrane region" description="Helical" evidence="8">
    <location>
        <begin position="73"/>
        <end position="100"/>
    </location>
</feature>
<proteinExistence type="predicted"/>
<keyword evidence="2" id="KW-1003">Cell membrane</keyword>
<dbReference type="AlphaFoldDB" id="A0A8S3TII0"/>
<evidence type="ECO:0000256" key="3">
    <source>
        <dbReference type="ARBA" id="ARBA00023040"/>
    </source>
</evidence>
<evidence type="ECO:0000256" key="1">
    <source>
        <dbReference type="ARBA" id="ARBA00004651"/>
    </source>
</evidence>
<dbReference type="PANTHER" id="PTHR24246:SF27">
    <property type="entry name" value="ADENOSINE RECEPTOR, ISOFORM A"/>
    <property type="match status" value="1"/>
</dbReference>
<dbReference type="GO" id="GO:0004930">
    <property type="term" value="F:G protein-coupled receptor activity"/>
    <property type="evidence" value="ECO:0007669"/>
    <property type="project" value="UniProtKB-KW"/>
</dbReference>
<evidence type="ECO:0000256" key="6">
    <source>
        <dbReference type="ARBA" id="ARBA00023224"/>
    </source>
</evidence>
<comment type="subcellular location">
    <subcellularLocation>
        <location evidence="1">Cell membrane</location>
        <topology evidence="1">Multi-pass membrane protein</topology>
    </subcellularLocation>
</comment>
<dbReference type="OrthoDB" id="10332326at2759"/>
<keyword evidence="8" id="KW-1133">Transmembrane helix</keyword>
<organism evidence="9 10">
    <name type="scientific">Mytilus edulis</name>
    <name type="common">Blue mussel</name>
    <dbReference type="NCBI Taxonomy" id="6550"/>
    <lineage>
        <taxon>Eukaryota</taxon>
        <taxon>Metazoa</taxon>
        <taxon>Spiralia</taxon>
        <taxon>Lophotrochozoa</taxon>
        <taxon>Mollusca</taxon>
        <taxon>Bivalvia</taxon>
        <taxon>Autobranchia</taxon>
        <taxon>Pteriomorphia</taxon>
        <taxon>Mytilida</taxon>
        <taxon>Mytiloidea</taxon>
        <taxon>Mytilidae</taxon>
        <taxon>Mytilinae</taxon>
        <taxon>Mytilus</taxon>
    </lineage>
</organism>
<evidence type="ECO:0000256" key="8">
    <source>
        <dbReference type="SAM" id="Phobius"/>
    </source>
</evidence>
<sequence length="439" mass="50681">MVLNYSLMFLLCLQRYITVKSYNYGIRFDNYKFKVIGGTVLLVFLYTLCSITLTPHNSKLSSCNRHSLYDDNVGIFVGTIFGPIAIIIILVMYISILTSFKLWKIYFKARNSTTRVKEFVVEEDKKETNTRRVKTFKSISYAIWFINSRSKVTDIDAHKVCKQEGEGFELKTGTTEETKNTFFSESQFGNKIIIDQDPSHDGADRRVSRGQSDQQNADYLTKVHSSNETNNMTIHAKKNSLAYLAENMNTVSTNKEHSFKKRKLCQRHSYPSAKTNTPNIDNKIRPNLLIAATRCIDNIEINFPSEIQNTNRSNSQEQNNPFTIQMKDQVRQGFNDLQVNNDRISTDIGKPNWFSKKRKSWEMRAFTTSIVISLHSLILTGPMVIFYLIEVISGQQLSHQVNSILAIPFLAHALTNPFIYAWRVPEIRHELRNICRRNH</sequence>